<dbReference type="KEGG" id="bpip:BPP43_09200"/>
<feature type="chain" id="PRO_5017461432" evidence="2">
    <location>
        <begin position="17"/>
        <end position="386"/>
    </location>
</feature>
<evidence type="ECO:0000256" key="1">
    <source>
        <dbReference type="PROSITE-ProRule" id="PRU00339"/>
    </source>
</evidence>
<protein>
    <submittedName>
        <fullName evidence="3">TPR domain-containing protein</fullName>
    </submittedName>
</protein>
<dbReference type="InterPro" id="IPR019734">
    <property type="entry name" value="TPR_rpt"/>
</dbReference>
<dbReference type="EMBL" id="CP002873">
    <property type="protein sequence ID" value="AGA67025.1"/>
    <property type="molecule type" value="Genomic_DNA"/>
</dbReference>
<dbReference type="SMART" id="SM00028">
    <property type="entry name" value="TPR"/>
    <property type="match status" value="3"/>
</dbReference>
<feature type="signal peptide" evidence="2">
    <location>
        <begin position="1"/>
        <end position="16"/>
    </location>
</feature>
<proteinExistence type="predicted"/>
<keyword evidence="1" id="KW-0802">TPR repeat</keyword>
<keyword evidence="2" id="KW-0732">Signal</keyword>
<dbReference type="SUPFAM" id="SSF48452">
    <property type="entry name" value="TPR-like"/>
    <property type="match status" value="1"/>
</dbReference>
<dbReference type="Pfam" id="PF13176">
    <property type="entry name" value="TPR_7"/>
    <property type="match status" value="2"/>
</dbReference>
<dbReference type="PROSITE" id="PS50005">
    <property type="entry name" value="TPR"/>
    <property type="match status" value="1"/>
</dbReference>
<accession>A0A3B6VVE5</accession>
<evidence type="ECO:0000313" key="3">
    <source>
        <dbReference type="EMBL" id="AGA67025.1"/>
    </source>
</evidence>
<evidence type="ECO:0000313" key="4">
    <source>
        <dbReference type="Proteomes" id="UP000010793"/>
    </source>
</evidence>
<reference evidence="3 4" key="1">
    <citation type="journal article" date="2013" name="Genome Announc.">
        <title>Complete Genome Sequence of the Porcine Strain Brachyspira pilosicoli P43/6/78(T.).</title>
        <authorList>
            <person name="Lin C."/>
            <person name="den Bakker H.C."/>
            <person name="Suzuki H."/>
            <person name="Lefebure T."/>
            <person name="Ponnala L."/>
            <person name="Sun Q."/>
            <person name="Stanhope M.J."/>
            <person name="Wiedmann M."/>
            <person name="Duhamel G.E."/>
        </authorList>
    </citation>
    <scope>NUCLEOTIDE SEQUENCE [LARGE SCALE GENOMIC DNA]</scope>
    <source>
        <strain evidence="3 4">P43/6/78</strain>
    </source>
</reference>
<dbReference type="Proteomes" id="UP000010793">
    <property type="component" value="Chromosome"/>
</dbReference>
<sequence>MKIFFIFLLITTITFAQNSVMVFQNNSDYMHRAIYDLLTKNIFLYSHFKIIETKENNNYNQIKSKIKELSAKNNSDISILYNIKTFGDGFLLNYIIYNNSNRWYENEYYFRETNMFNAVNKVLDDFYKMNNVNISRDNYIKEDEYISLIGYYSDIMSNDNIYNLFYSFHKDNIYFNMDYLEYLFVNNGNANDFISDILKTIDKKNHYYFYVLGIKYYNDYKVNVIYDDIEKSILNYEEAIKLKPNSYLYNEKLAKAYLLKNDYDNALKYYENAIILSDNNTSLIKEVLGILNRDFNKNANKIIEYLNKIISIDNNDDEAIEELAKLYESIGDYENAYLYYNKLMEAINYHLYIINNEKPNASLYDKYTAKKNRTQTKIKSIENRMK</sequence>
<name>A0A3B6VVE5_BRAPL</name>
<gene>
    <name evidence="3" type="ORF">BPP43_09200</name>
</gene>
<dbReference type="AlphaFoldDB" id="A0A3B6VVE5"/>
<feature type="repeat" description="TPR" evidence="1">
    <location>
        <begin position="247"/>
        <end position="280"/>
    </location>
</feature>
<dbReference type="InterPro" id="IPR011990">
    <property type="entry name" value="TPR-like_helical_dom_sf"/>
</dbReference>
<organism evidence="3 4">
    <name type="scientific">Brachyspira pilosicoli P43/6/78</name>
    <dbReference type="NCBI Taxonomy" id="1042417"/>
    <lineage>
        <taxon>Bacteria</taxon>
        <taxon>Pseudomonadati</taxon>
        <taxon>Spirochaetota</taxon>
        <taxon>Spirochaetia</taxon>
        <taxon>Brachyspirales</taxon>
        <taxon>Brachyspiraceae</taxon>
        <taxon>Brachyspira</taxon>
    </lineage>
</organism>
<dbReference type="Gene3D" id="1.25.40.10">
    <property type="entry name" value="Tetratricopeptide repeat domain"/>
    <property type="match status" value="1"/>
</dbReference>
<dbReference type="RefSeq" id="WP_015274726.1">
    <property type="nucleotide sequence ID" value="NC_019908.1"/>
</dbReference>
<evidence type="ECO:0000256" key="2">
    <source>
        <dbReference type="SAM" id="SignalP"/>
    </source>
</evidence>
<keyword evidence="4" id="KW-1185">Reference proteome</keyword>